<dbReference type="Proteomes" id="UP000325315">
    <property type="component" value="Unassembled WGS sequence"/>
</dbReference>
<gene>
    <name evidence="1" type="ORF">EPI10_027205</name>
</gene>
<protein>
    <submittedName>
        <fullName evidence="1">Uncharacterized protein</fullName>
    </submittedName>
</protein>
<proteinExistence type="predicted"/>
<accession>A0A5B6UR72</accession>
<evidence type="ECO:0000313" key="1">
    <source>
        <dbReference type="EMBL" id="KAA3460550.1"/>
    </source>
</evidence>
<sequence length="68" mass="7756">MMRFCCSSAAENVPTQRLLQHNEASNGGILTCKEAHTRYRIAQDHTVDKRPQYTTFYAPDYQSGAPDY</sequence>
<organism evidence="1 2">
    <name type="scientific">Gossypium australe</name>
    <dbReference type="NCBI Taxonomy" id="47621"/>
    <lineage>
        <taxon>Eukaryota</taxon>
        <taxon>Viridiplantae</taxon>
        <taxon>Streptophyta</taxon>
        <taxon>Embryophyta</taxon>
        <taxon>Tracheophyta</taxon>
        <taxon>Spermatophyta</taxon>
        <taxon>Magnoliopsida</taxon>
        <taxon>eudicotyledons</taxon>
        <taxon>Gunneridae</taxon>
        <taxon>Pentapetalae</taxon>
        <taxon>rosids</taxon>
        <taxon>malvids</taxon>
        <taxon>Malvales</taxon>
        <taxon>Malvaceae</taxon>
        <taxon>Malvoideae</taxon>
        <taxon>Gossypium</taxon>
    </lineage>
</organism>
<comment type="caution">
    <text evidence="1">The sequence shown here is derived from an EMBL/GenBank/DDBJ whole genome shotgun (WGS) entry which is preliminary data.</text>
</comment>
<dbReference type="AlphaFoldDB" id="A0A5B6UR72"/>
<evidence type="ECO:0000313" key="2">
    <source>
        <dbReference type="Proteomes" id="UP000325315"/>
    </source>
</evidence>
<dbReference type="EMBL" id="SMMG02000009">
    <property type="protein sequence ID" value="KAA3460550.1"/>
    <property type="molecule type" value="Genomic_DNA"/>
</dbReference>
<reference evidence="2" key="1">
    <citation type="journal article" date="2019" name="Plant Biotechnol. J.">
        <title>Genome sequencing of the Australian wild diploid species Gossypium australe highlights disease resistance and delayed gland morphogenesis.</title>
        <authorList>
            <person name="Cai Y."/>
            <person name="Cai X."/>
            <person name="Wang Q."/>
            <person name="Wang P."/>
            <person name="Zhang Y."/>
            <person name="Cai C."/>
            <person name="Xu Y."/>
            <person name="Wang K."/>
            <person name="Zhou Z."/>
            <person name="Wang C."/>
            <person name="Geng S."/>
            <person name="Li B."/>
            <person name="Dong Q."/>
            <person name="Hou Y."/>
            <person name="Wang H."/>
            <person name="Ai P."/>
            <person name="Liu Z."/>
            <person name="Yi F."/>
            <person name="Sun M."/>
            <person name="An G."/>
            <person name="Cheng J."/>
            <person name="Zhang Y."/>
            <person name="Shi Q."/>
            <person name="Xie Y."/>
            <person name="Shi X."/>
            <person name="Chang Y."/>
            <person name="Huang F."/>
            <person name="Chen Y."/>
            <person name="Hong S."/>
            <person name="Mi L."/>
            <person name="Sun Q."/>
            <person name="Zhang L."/>
            <person name="Zhou B."/>
            <person name="Peng R."/>
            <person name="Zhang X."/>
            <person name="Liu F."/>
        </authorList>
    </citation>
    <scope>NUCLEOTIDE SEQUENCE [LARGE SCALE GENOMIC DNA]</scope>
    <source>
        <strain evidence="2">cv. PA1801</strain>
    </source>
</reference>
<name>A0A5B6UR72_9ROSI</name>
<keyword evidence="2" id="KW-1185">Reference proteome</keyword>